<dbReference type="GeneID" id="56039054"/>
<name>A0A7D5LD95_9EURY</name>
<protein>
    <submittedName>
        <fullName evidence="2">Uncharacterized protein</fullName>
    </submittedName>
</protein>
<dbReference type="EMBL" id="CP058579">
    <property type="protein sequence ID" value="QLG63209.1"/>
    <property type="molecule type" value="Genomic_DNA"/>
</dbReference>
<gene>
    <name evidence="2" type="ORF">HUG12_16305</name>
</gene>
<evidence type="ECO:0000313" key="2">
    <source>
        <dbReference type="EMBL" id="QLG63209.1"/>
    </source>
</evidence>
<evidence type="ECO:0000313" key="3">
    <source>
        <dbReference type="Proteomes" id="UP000509626"/>
    </source>
</evidence>
<reference evidence="2 3" key="1">
    <citation type="submission" date="2020-06" db="EMBL/GenBank/DDBJ databases">
        <title>NJ-3-1, isolated from saline soil.</title>
        <authorList>
            <person name="Cui H.L."/>
            <person name="Shi X."/>
        </authorList>
    </citation>
    <scope>NUCLEOTIDE SEQUENCE [LARGE SCALE GENOMIC DNA]</scope>
    <source>
        <strain evidence="2 3">NJ-3-1</strain>
    </source>
</reference>
<dbReference type="AlphaFoldDB" id="A0A7D5LD95"/>
<organism evidence="2 3">
    <name type="scientific">Halorarum salinum</name>
    <dbReference type="NCBI Taxonomy" id="2743089"/>
    <lineage>
        <taxon>Archaea</taxon>
        <taxon>Methanobacteriati</taxon>
        <taxon>Methanobacteriota</taxon>
        <taxon>Stenosarchaea group</taxon>
        <taxon>Halobacteria</taxon>
        <taxon>Halobacteriales</taxon>
        <taxon>Haloferacaceae</taxon>
        <taxon>Halorarum</taxon>
    </lineage>
</organism>
<dbReference type="Proteomes" id="UP000509626">
    <property type="component" value="Chromosome"/>
</dbReference>
<keyword evidence="3" id="KW-1185">Reference proteome</keyword>
<proteinExistence type="predicted"/>
<sequence length="92" mass="10141">MPDDAAYHRGILPLLDLPSFGEPDEDPPQEAAAGRPRSEGSSPDFDLARFDRVLPMQRSAGVPVERRERSPTNRKRSISGICVLEIGVQTIE</sequence>
<dbReference type="KEGG" id="halu:HUG12_16305"/>
<feature type="region of interest" description="Disordered" evidence="1">
    <location>
        <begin position="56"/>
        <end position="75"/>
    </location>
</feature>
<accession>A0A7D5LD95</accession>
<evidence type="ECO:0000256" key="1">
    <source>
        <dbReference type="SAM" id="MobiDB-lite"/>
    </source>
</evidence>
<dbReference type="RefSeq" id="WP_179269794.1">
    <property type="nucleotide sequence ID" value="NZ_CP058579.1"/>
</dbReference>
<feature type="region of interest" description="Disordered" evidence="1">
    <location>
        <begin position="1"/>
        <end position="50"/>
    </location>
</feature>